<evidence type="ECO:0000256" key="2">
    <source>
        <dbReference type="ARBA" id="ARBA00023015"/>
    </source>
</evidence>
<dbReference type="Pfam" id="PF00126">
    <property type="entry name" value="HTH_1"/>
    <property type="match status" value="1"/>
</dbReference>
<dbReference type="CDD" id="cd05466">
    <property type="entry name" value="PBP2_LTTR_substrate"/>
    <property type="match status" value="1"/>
</dbReference>
<keyword evidence="3" id="KW-0238">DNA-binding</keyword>
<evidence type="ECO:0000256" key="4">
    <source>
        <dbReference type="ARBA" id="ARBA00023163"/>
    </source>
</evidence>
<gene>
    <name evidence="6" type="ORF">VXJ25_06675</name>
</gene>
<dbReference type="InterPro" id="IPR036390">
    <property type="entry name" value="WH_DNA-bd_sf"/>
</dbReference>
<accession>A0ABU7RAN5</accession>
<keyword evidence="7" id="KW-1185">Reference proteome</keyword>
<dbReference type="EMBL" id="JAZGJQ010000007">
    <property type="protein sequence ID" value="MEE6147662.1"/>
    <property type="molecule type" value="Genomic_DNA"/>
</dbReference>
<comment type="similarity">
    <text evidence="1">Belongs to the LysR transcriptional regulatory family.</text>
</comment>
<dbReference type="SUPFAM" id="SSF53850">
    <property type="entry name" value="Periplasmic binding protein-like II"/>
    <property type="match status" value="1"/>
</dbReference>
<proteinExistence type="inferred from homology"/>
<keyword evidence="2" id="KW-0805">Transcription regulation</keyword>
<dbReference type="Gene3D" id="3.40.190.290">
    <property type="match status" value="1"/>
</dbReference>
<reference evidence="6 7" key="1">
    <citation type="submission" date="2024-01" db="EMBL/GenBank/DDBJ databases">
        <title>Description of Olsenella sp. nov., isolated from pig feces.</title>
        <authorList>
            <person name="Chang Y.-H."/>
        </authorList>
    </citation>
    <scope>NUCLEOTIDE SEQUENCE [LARGE SCALE GENOMIC DNA]</scope>
    <source>
        <strain evidence="6 7">YH-ols2223</strain>
    </source>
</reference>
<protein>
    <submittedName>
        <fullName evidence="6">LysR family transcriptional regulator</fullName>
    </submittedName>
</protein>
<evidence type="ECO:0000313" key="6">
    <source>
        <dbReference type="EMBL" id="MEE6147662.1"/>
    </source>
</evidence>
<dbReference type="InterPro" id="IPR050950">
    <property type="entry name" value="HTH-type_LysR_regulators"/>
</dbReference>
<dbReference type="InterPro" id="IPR000847">
    <property type="entry name" value="LysR_HTH_N"/>
</dbReference>
<dbReference type="InterPro" id="IPR005119">
    <property type="entry name" value="LysR_subst-bd"/>
</dbReference>
<dbReference type="Pfam" id="PF03466">
    <property type="entry name" value="LysR_substrate"/>
    <property type="match status" value="1"/>
</dbReference>
<evidence type="ECO:0000259" key="5">
    <source>
        <dbReference type="PROSITE" id="PS50931"/>
    </source>
</evidence>
<dbReference type="PROSITE" id="PS50931">
    <property type="entry name" value="HTH_LYSR"/>
    <property type="match status" value="1"/>
</dbReference>
<sequence length="290" mass="32484">MTTETDANIQKYRALVETVRQGSFTKAAATLSYSQSGISRMVADLERDWGITLLERGRSGVRLSGDGARVLPFVEMVCADYDRLESEVADIRGIASGRIRIGTFSSVATHWLPGIIKRYEEAHPGVDYELLMGDYTEIEGWAASGRVDCGFVSRVPKDASLSYEALKRDEYFAIVPKDHPLASKASIDVADLCTEPFLLLKRGEDDETGMVFEGTGLTPDVRFETWDDYVIMSMVESGLGLAVLPSLILRRNPYRIVPKHLTERKYRTIYVVHRAEPLLSRACADFLRYL</sequence>
<name>A0ABU7RAN5_9ACTN</name>
<evidence type="ECO:0000313" key="7">
    <source>
        <dbReference type="Proteomes" id="UP001332931"/>
    </source>
</evidence>
<dbReference type="PANTHER" id="PTHR30419:SF28">
    <property type="entry name" value="HTH-TYPE TRANSCRIPTIONAL REGULATOR BSDA"/>
    <property type="match status" value="1"/>
</dbReference>
<feature type="domain" description="HTH lysR-type" evidence="5">
    <location>
        <begin position="13"/>
        <end position="64"/>
    </location>
</feature>
<dbReference type="PANTHER" id="PTHR30419">
    <property type="entry name" value="HTH-TYPE TRANSCRIPTIONAL REGULATOR YBHD"/>
    <property type="match status" value="1"/>
</dbReference>
<evidence type="ECO:0000256" key="3">
    <source>
        <dbReference type="ARBA" id="ARBA00023125"/>
    </source>
</evidence>
<dbReference type="InterPro" id="IPR036388">
    <property type="entry name" value="WH-like_DNA-bd_sf"/>
</dbReference>
<keyword evidence="4" id="KW-0804">Transcription</keyword>
<dbReference type="PRINTS" id="PR00039">
    <property type="entry name" value="HTHLYSR"/>
</dbReference>
<dbReference type="Proteomes" id="UP001332931">
    <property type="component" value="Unassembled WGS sequence"/>
</dbReference>
<dbReference type="RefSeq" id="WP_330958431.1">
    <property type="nucleotide sequence ID" value="NZ_JAZGJQ010000007.1"/>
</dbReference>
<organism evidence="6 7">
    <name type="scientific">Olsenella absiana</name>
    <dbReference type="NCBI Taxonomy" id="3115222"/>
    <lineage>
        <taxon>Bacteria</taxon>
        <taxon>Bacillati</taxon>
        <taxon>Actinomycetota</taxon>
        <taxon>Coriobacteriia</taxon>
        <taxon>Coriobacteriales</taxon>
        <taxon>Atopobiaceae</taxon>
        <taxon>Olsenella</taxon>
    </lineage>
</organism>
<evidence type="ECO:0000256" key="1">
    <source>
        <dbReference type="ARBA" id="ARBA00009437"/>
    </source>
</evidence>
<dbReference type="Gene3D" id="1.10.10.10">
    <property type="entry name" value="Winged helix-like DNA-binding domain superfamily/Winged helix DNA-binding domain"/>
    <property type="match status" value="1"/>
</dbReference>
<comment type="caution">
    <text evidence="6">The sequence shown here is derived from an EMBL/GenBank/DDBJ whole genome shotgun (WGS) entry which is preliminary data.</text>
</comment>
<dbReference type="SUPFAM" id="SSF46785">
    <property type="entry name" value="Winged helix' DNA-binding domain"/>
    <property type="match status" value="1"/>
</dbReference>